<dbReference type="Proteomes" id="UP000198226">
    <property type="component" value="Chromosome I"/>
</dbReference>
<dbReference type="SUPFAM" id="SSF52540">
    <property type="entry name" value="P-loop containing nucleoside triphosphate hydrolases"/>
    <property type="match status" value="1"/>
</dbReference>
<organism evidence="4 5">
    <name type="scientific">Micromonospora rifamycinica</name>
    <dbReference type="NCBI Taxonomy" id="291594"/>
    <lineage>
        <taxon>Bacteria</taxon>
        <taxon>Bacillati</taxon>
        <taxon>Actinomycetota</taxon>
        <taxon>Actinomycetes</taxon>
        <taxon>Micromonosporales</taxon>
        <taxon>Micromonosporaceae</taxon>
        <taxon>Micromonospora</taxon>
    </lineage>
</organism>
<evidence type="ECO:0000256" key="1">
    <source>
        <dbReference type="ARBA" id="ARBA00022741"/>
    </source>
</evidence>
<evidence type="ECO:0000313" key="5">
    <source>
        <dbReference type="Proteomes" id="UP000198226"/>
    </source>
</evidence>
<accession>A0A1C5JVS5</accession>
<reference evidence="5" key="1">
    <citation type="submission" date="2016-06" db="EMBL/GenBank/DDBJ databases">
        <authorList>
            <person name="Varghese N."/>
            <person name="Submissions Spin"/>
        </authorList>
    </citation>
    <scope>NUCLEOTIDE SEQUENCE [LARGE SCALE GENOMIC DNA]</scope>
    <source>
        <strain evidence="5">DSM 44983</strain>
    </source>
</reference>
<dbReference type="RefSeq" id="WP_172898426.1">
    <property type="nucleotide sequence ID" value="NZ_LRMV01000024.1"/>
</dbReference>
<dbReference type="InterPro" id="IPR041664">
    <property type="entry name" value="AAA_16"/>
</dbReference>
<dbReference type="Pfam" id="PF00196">
    <property type="entry name" value="GerE"/>
    <property type="match status" value="1"/>
</dbReference>
<gene>
    <name evidence="4" type="ORF">GA0070623_3886</name>
</gene>
<dbReference type="InterPro" id="IPR016032">
    <property type="entry name" value="Sig_transdc_resp-reg_C-effctor"/>
</dbReference>
<dbReference type="PROSITE" id="PS50043">
    <property type="entry name" value="HTH_LUXR_2"/>
    <property type="match status" value="1"/>
</dbReference>
<name>A0A1C5JVS5_9ACTN</name>
<evidence type="ECO:0000256" key="2">
    <source>
        <dbReference type="ARBA" id="ARBA00022840"/>
    </source>
</evidence>
<dbReference type="InterPro" id="IPR036388">
    <property type="entry name" value="WH-like_DNA-bd_sf"/>
</dbReference>
<sequence>MPEESVFVGRADELGLLRRRLAEAGRGTARTVLVGGEPGVGKSRLLSEFALQARGSGAHVLAGTCEERFGSPTPYGPLLEALEMFGREHGEARAAELGGSAYQKLTVFFELGSDSMGAPQQVFLAVRRMLDEIGSKAPVVLILEDLHWADPSTLDLVRHLGQARPEGRRLLLVGSYRANPPRGERLWQLFAGTTFLRRTERFELAPFTLAEMRELLAAGGADRVDPKLAARCLRWSDGIPFYAEQLLAAGALTGRDEDVELPPDIRSVMLARLSELSEDALRVLRVAAVAGRAMSRRLLRTVSGLPAETLRDALQECFDRQMLVAEHEDDVYRFRHALMREVVYQQTVRDTRVDLHVAMAEALAADSRLCLSEGSAVAEQAGHWYQAGSWPQALGSAVQAGQMAARTLAFASAQVQFERALGLWRQVEDPQTRAGVTHPQLLAEAAEAARWSGHLDRALELVGRAIDAPDHGRDPGRLGELHERRATYLWEAGRRAEYGAAFRQAATLLAERPASAVKARVLAGIALAHLQAGHYQEGRDTADAALALATEVGATAERGRALGISGLALGMLGDPEGERRLRQSLEIARSAQHIEDLLRAYANLGLILEHAGRLRESATVTREGLEEARRLDLAGSRQGILLANNSSAALVLLGEWEDAEKIITEASLDRSPAESLYPRLTLAEIKVAQGAFAQAHQLLASIENVEHGEDPRFLGPLHTVRAELALGEGDLARAADEVSRGVAAVHKGENALELLRLFALGMRCAADRAATDPRGASAVGDRLAGLTKDVVRRSSTTAAGQLTAELRQLVALCTAERQRIARADSALGWKRVAVGWVELDRPYPAAYARWRQSLAALAADGAGDKTGAREPARDAYRIAQALGARPLAERIEELAPKIGLSLGERPVPARLPYGLTPAEFGVLRMLYDGKDAARIADARGVSPRTVQTQLARIYRKLGVHSATEAIALARREHFFD</sequence>
<keyword evidence="2" id="KW-0067">ATP-binding</keyword>
<dbReference type="CDD" id="cd06170">
    <property type="entry name" value="LuxR_C_like"/>
    <property type="match status" value="1"/>
</dbReference>
<keyword evidence="1" id="KW-0547">Nucleotide-binding</keyword>
<evidence type="ECO:0000313" key="4">
    <source>
        <dbReference type="EMBL" id="SCG74421.1"/>
    </source>
</evidence>
<dbReference type="GO" id="GO:0003677">
    <property type="term" value="F:DNA binding"/>
    <property type="evidence" value="ECO:0007669"/>
    <property type="project" value="InterPro"/>
</dbReference>
<proteinExistence type="predicted"/>
<feature type="domain" description="HTH luxR-type" evidence="3">
    <location>
        <begin position="908"/>
        <end position="973"/>
    </location>
</feature>
<dbReference type="InterPro" id="IPR000792">
    <property type="entry name" value="Tscrpt_reg_LuxR_C"/>
</dbReference>
<dbReference type="Pfam" id="PF13191">
    <property type="entry name" value="AAA_16"/>
    <property type="match status" value="1"/>
</dbReference>
<dbReference type="SUPFAM" id="SSF46894">
    <property type="entry name" value="C-terminal effector domain of the bipartite response regulators"/>
    <property type="match status" value="1"/>
</dbReference>
<dbReference type="PANTHER" id="PTHR16305">
    <property type="entry name" value="TESTICULAR SOLUBLE ADENYLYL CYCLASE"/>
    <property type="match status" value="1"/>
</dbReference>
<dbReference type="PANTHER" id="PTHR16305:SF35">
    <property type="entry name" value="TRANSCRIPTIONAL ACTIVATOR DOMAIN"/>
    <property type="match status" value="1"/>
</dbReference>
<dbReference type="SMART" id="SM00421">
    <property type="entry name" value="HTH_LUXR"/>
    <property type="match status" value="1"/>
</dbReference>
<dbReference type="SUPFAM" id="SSF48452">
    <property type="entry name" value="TPR-like"/>
    <property type="match status" value="1"/>
</dbReference>
<dbReference type="Gene3D" id="1.25.40.10">
    <property type="entry name" value="Tetratricopeptide repeat domain"/>
    <property type="match status" value="2"/>
</dbReference>
<keyword evidence="5" id="KW-1185">Reference proteome</keyword>
<dbReference type="InterPro" id="IPR011990">
    <property type="entry name" value="TPR-like_helical_dom_sf"/>
</dbReference>
<dbReference type="EMBL" id="LT607752">
    <property type="protein sequence ID" value="SCG74421.1"/>
    <property type="molecule type" value="Genomic_DNA"/>
</dbReference>
<dbReference type="InterPro" id="IPR027417">
    <property type="entry name" value="P-loop_NTPase"/>
</dbReference>
<dbReference type="GO" id="GO:0006355">
    <property type="term" value="P:regulation of DNA-templated transcription"/>
    <property type="evidence" value="ECO:0007669"/>
    <property type="project" value="InterPro"/>
</dbReference>
<dbReference type="GO" id="GO:0005524">
    <property type="term" value="F:ATP binding"/>
    <property type="evidence" value="ECO:0007669"/>
    <property type="project" value="UniProtKB-KW"/>
</dbReference>
<evidence type="ECO:0000259" key="3">
    <source>
        <dbReference type="PROSITE" id="PS50043"/>
    </source>
</evidence>
<dbReference type="GO" id="GO:0005737">
    <property type="term" value="C:cytoplasm"/>
    <property type="evidence" value="ECO:0007669"/>
    <property type="project" value="TreeGrafter"/>
</dbReference>
<dbReference type="Gene3D" id="1.10.10.10">
    <property type="entry name" value="Winged helix-like DNA-binding domain superfamily/Winged helix DNA-binding domain"/>
    <property type="match status" value="1"/>
</dbReference>
<dbReference type="AlphaFoldDB" id="A0A1C5JVS5"/>
<dbReference type="GO" id="GO:0004016">
    <property type="term" value="F:adenylate cyclase activity"/>
    <property type="evidence" value="ECO:0007669"/>
    <property type="project" value="TreeGrafter"/>
</dbReference>
<protein>
    <submittedName>
        <fullName evidence="4">Regulatory protein, luxR family</fullName>
    </submittedName>
</protein>